<feature type="compositionally biased region" description="Acidic residues" evidence="4">
    <location>
        <begin position="59"/>
        <end position="70"/>
    </location>
</feature>
<feature type="compositionally biased region" description="Acidic residues" evidence="4">
    <location>
        <begin position="92"/>
        <end position="102"/>
    </location>
</feature>
<feature type="compositionally biased region" description="Low complexity" evidence="4">
    <location>
        <begin position="119"/>
        <end position="129"/>
    </location>
</feature>
<dbReference type="Gene3D" id="3.30.70.330">
    <property type="match status" value="3"/>
</dbReference>
<dbReference type="GO" id="GO:0003723">
    <property type="term" value="F:RNA binding"/>
    <property type="evidence" value="ECO:0007669"/>
    <property type="project" value="UniProtKB-UniRule"/>
</dbReference>
<organism evidence="6 7">
    <name type="scientific">Biomphalaria glabrata</name>
    <name type="common">Bloodfluke planorb</name>
    <name type="synonym">Freshwater snail</name>
    <dbReference type="NCBI Taxonomy" id="6526"/>
    <lineage>
        <taxon>Eukaryota</taxon>
        <taxon>Metazoa</taxon>
        <taxon>Spiralia</taxon>
        <taxon>Lophotrochozoa</taxon>
        <taxon>Mollusca</taxon>
        <taxon>Gastropoda</taxon>
        <taxon>Heterobranchia</taxon>
        <taxon>Euthyneura</taxon>
        <taxon>Panpulmonata</taxon>
        <taxon>Hygrophila</taxon>
        <taxon>Lymnaeoidea</taxon>
        <taxon>Planorbidae</taxon>
        <taxon>Biomphalaria</taxon>
    </lineage>
</organism>
<feature type="compositionally biased region" description="Acidic residues" evidence="4">
    <location>
        <begin position="229"/>
        <end position="246"/>
    </location>
</feature>
<gene>
    <name evidence="7" type="primary">LOC106062182</name>
</gene>
<accession>A0A9W2ZRX2</accession>
<feature type="compositionally biased region" description="Low complexity" evidence="4">
    <location>
        <begin position="176"/>
        <end position="195"/>
    </location>
</feature>
<sequence>MGKKGANKQKAAAEAPKAKKAVPVKAVESDEEDSSEEEEEVVKPQKKAVAVKPAKQEESSEDSDDSEEEMEAPKKQTVAKSIKKTVVKDGFDSSDESSEEEMPPTKKANIVKVAKTQNAPKKQTKAQPTKKVEKMDVDDDEDSSDESSEEEKPPAKKTNVVKKAENNVQQTKVSPKKANAGKAANGAKGKAAPAKVVEKDSDDDEDDDDDDEEEEEETKPAPKAKVTQEEEEDDDDDDSDDEEEEEVKAKPQGKSANGKQVKADSDDDDEDDDDEEEEEEEEETVKKADSNKRKKEKSEKKDKKAKKQKLDESVSGESVTLYVGNLDKNTTEDEISNFFSEKDITVSEVRKIPNRSNGFVDVSSSDAEKALALSGSSFGKFKITVEKAKAKGQKEANKSFNSPGGGGDASDKDSRTLFVKNLPEDATTESLEEIFDTASQVRIPQKDGAHKGFAFIEFPDVDSLEAAMSEKQGVELNGNSLYLDYTGSKSNFNKQRGGGQQRGGRGNDRRGGRGGFGGGDRKSNSGLRGESKVLFVKNLSYNTDESSLTSAFDGAVSARIPTFPDSGKPKGFAFVDFESADAAAEAFDSMNGQSIDGRQVTLDFAADKGSGGGGGGFSPRGRGGRGGNFGGGRGRGGDRGGRGGRGGFRGGRGGGGGFNKARGGIVKSEGKKMTFDDSD</sequence>
<dbReference type="InterPro" id="IPR000504">
    <property type="entry name" value="RRM_dom"/>
</dbReference>
<name>A0A9W2ZRX2_BIOGL</name>
<protein>
    <submittedName>
        <fullName evidence="7">Nucleolin-like isoform X1</fullName>
    </submittedName>
</protein>
<dbReference type="Proteomes" id="UP001165740">
    <property type="component" value="Chromosome 2"/>
</dbReference>
<feature type="region of interest" description="Disordered" evidence="4">
    <location>
        <begin position="1"/>
        <end position="321"/>
    </location>
</feature>
<feature type="compositionally biased region" description="Gly residues" evidence="4">
    <location>
        <begin position="643"/>
        <end position="658"/>
    </location>
</feature>
<evidence type="ECO:0000313" key="7">
    <source>
        <dbReference type="RefSeq" id="XP_055877725.1"/>
    </source>
</evidence>
<dbReference type="OrthoDB" id="167718at2759"/>
<evidence type="ECO:0000256" key="4">
    <source>
        <dbReference type="SAM" id="MobiDB-lite"/>
    </source>
</evidence>
<proteinExistence type="predicted"/>
<dbReference type="AlphaFoldDB" id="A0A9W2ZRX2"/>
<dbReference type="SUPFAM" id="SSF54928">
    <property type="entry name" value="RNA-binding domain, RBD"/>
    <property type="match status" value="3"/>
</dbReference>
<feature type="compositionally biased region" description="Acidic residues" evidence="4">
    <location>
        <begin position="200"/>
        <end position="217"/>
    </location>
</feature>
<feature type="compositionally biased region" description="Acidic residues" evidence="4">
    <location>
        <begin position="29"/>
        <end position="40"/>
    </location>
</feature>
<evidence type="ECO:0000256" key="2">
    <source>
        <dbReference type="ARBA" id="ARBA00022884"/>
    </source>
</evidence>
<keyword evidence="2 3" id="KW-0694">RNA-binding</keyword>
<feature type="domain" description="RRM" evidence="5">
    <location>
        <begin position="532"/>
        <end position="607"/>
    </location>
</feature>
<dbReference type="CDD" id="cd00590">
    <property type="entry name" value="RRM_SF"/>
    <property type="match status" value="1"/>
</dbReference>
<dbReference type="OMA" id="EIRIVMN"/>
<evidence type="ECO:0000313" key="6">
    <source>
        <dbReference type="Proteomes" id="UP001165740"/>
    </source>
</evidence>
<keyword evidence="1" id="KW-0677">Repeat</keyword>
<feature type="compositionally biased region" description="Acidic residues" evidence="4">
    <location>
        <begin position="136"/>
        <end position="149"/>
    </location>
</feature>
<dbReference type="PROSITE" id="PS50102">
    <property type="entry name" value="RRM"/>
    <property type="match status" value="3"/>
</dbReference>
<feature type="compositionally biased region" description="Basic and acidic residues" evidence="4">
    <location>
        <begin position="668"/>
        <end position="679"/>
    </location>
</feature>
<reference evidence="7" key="1">
    <citation type="submission" date="2025-08" db="UniProtKB">
        <authorList>
            <consortium name="RefSeq"/>
        </authorList>
    </citation>
    <scope>IDENTIFICATION</scope>
</reference>
<dbReference type="InterPro" id="IPR035979">
    <property type="entry name" value="RBD_domain_sf"/>
</dbReference>
<dbReference type="Pfam" id="PF00076">
    <property type="entry name" value="RRM_1"/>
    <property type="match status" value="3"/>
</dbReference>
<feature type="domain" description="RRM" evidence="5">
    <location>
        <begin position="415"/>
        <end position="488"/>
    </location>
</feature>
<keyword evidence="6" id="KW-1185">Reference proteome</keyword>
<feature type="compositionally biased region" description="Basic and acidic residues" evidence="4">
    <location>
        <begin position="284"/>
        <end position="312"/>
    </location>
</feature>
<dbReference type="InterPro" id="IPR012677">
    <property type="entry name" value="Nucleotide-bd_a/b_plait_sf"/>
</dbReference>
<feature type="compositionally biased region" description="Low complexity" evidence="4">
    <location>
        <begin position="8"/>
        <end position="26"/>
    </location>
</feature>
<dbReference type="GeneID" id="106062182"/>
<feature type="region of interest" description="Disordered" evidence="4">
    <location>
        <begin position="389"/>
        <end position="415"/>
    </location>
</feature>
<feature type="compositionally biased region" description="Gly residues" evidence="4">
    <location>
        <begin position="624"/>
        <end position="634"/>
    </location>
</feature>
<dbReference type="SMART" id="SM00360">
    <property type="entry name" value="RRM"/>
    <property type="match status" value="3"/>
</dbReference>
<feature type="region of interest" description="Disordered" evidence="4">
    <location>
        <begin position="605"/>
        <end position="679"/>
    </location>
</feature>
<feature type="compositionally biased region" description="Gly residues" evidence="4">
    <location>
        <begin position="609"/>
        <end position="618"/>
    </location>
</feature>
<dbReference type="PANTHER" id="PTHR23236">
    <property type="entry name" value="EUKARYOTIC TRANSLATION INITIATION FACTOR 4B/4H"/>
    <property type="match status" value="1"/>
</dbReference>
<evidence type="ECO:0000256" key="1">
    <source>
        <dbReference type="ARBA" id="ARBA00022737"/>
    </source>
</evidence>
<evidence type="ECO:0000256" key="3">
    <source>
        <dbReference type="PROSITE-ProRule" id="PRU00176"/>
    </source>
</evidence>
<feature type="compositionally biased region" description="Acidic residues" evidence="4">
    <location>
        <begin position="265"/>
        <end position="283"/>
    </location>
</feature>
<feature type="domain" description="RRM" evidence="5">
    <location>
        <begin position="319"/>
        <end position="390"/>
    </location>
</feature>
<dbReference type="PANTHER" id="PTHR23236:SF119">
    <property type="entry name" value="NUCLEAR RNA-BINDING PROTEIN SART-3"/>
    <property type="match status" value="1"/>
</dbReference>
<dbReference type="RefSeq" id="XP_055877725.1">
    <property type="nucleotide sequence ID" value="XM_056021750.1"/>
</dbReference>
<feature type="region of interest" description="Disordered" evidence="4">
    <location>
        <begin position="487"/>
        <end position="527"/>
    </location>
</feature>
<evidence type="ECO:0000259" key="5">
    <source>
        <dbReference type="PROSITE" id="PS50102"/>
    </source>
</evidence>